<name>A0A9L0RTZ2_HORSE</name>
<reference evidence="1 2" key="1">
    <citation type="journal article" date="2009" name="Science">
        <title>Genome sequence, comparative analysis, and population genetics of the domestic horse.</title>
        <authorList>
            <consortium name="Broad Institute Genome Sequencing Platform"/>
            <consortium name="Broad Institute Whole Genome Assembly Team"/>
            <person name="Wade C.M."/>
            <person name="Giulotto E."/>
            <person name="Sigurdsson S."/>
            <person name="Zoli M."/>
            <person name="Gnerre S."/>
            <person name="Imsland F."/>
            <person name="Lear T.L."/>
            <person name="Adelson D.L."/>
            <person name="Bailey E."/>
            <person name="Bellone R.R."/>
            <person name="Bloecker H."/>
            <person name="Distl O."/>
            <person name="Edgar R.C."/>
            <person name="Garber M."/>
            <person name="Leeb T."/>
            <person name="Mauceli E."/>
            <person name="MacLeod J.N."/>
            <person name="Penedo M.C.T."/>
            <person name="Raison J.M."/>
            <person name="Sharpe T."/>
            <person name="Vogel J."/>
            <person name="Andersson L."/>
            <person name="Antczak D.F."/>
            <person name="Biagi T."/>
            <person name="Binns M.M."/>
            <person name="Chowdhary B.P."/>
            <person name="Coleman S.J."/>
            <person name="Della Valle G."/>
            <person name="Fryc S."/>
            <person name="Guerin G."/>
            <person name="Hasegawa T."/>
            <person name="Hill E.W."/>
            <person name="Jurka J."/>
            <person name="Kiialainen A."/>
            <person name="Lindgren G."/>
            <person name="Liu J."/>
            <person name="Magnani E."/>
            <person name="Mickelson J.R."/>
            <person name="Murray J."/>
            <person name="Nergadze S.G."/>
            <person name="Onofrio R."/>
            <person name="Pedroni S."/>
            <person name="Piras M.F."/>
            <person name="Raudsepp T."/>
            <person name="Rocchi M."/>
            <person name="Roeed K.H."/>
            <person name="Ryder O.A."/>
            <person name="Searle S."/>
            <person name="Skow L."/>
            <person name="Swinburne J.E."/>
            <person name="Syvaenen A.C."/>
            <person name="Tozaki T."/>
            <person name="Valberg S.J."/>
            <person name="Vaudin M."/>
            <person name="White J.R."/>
            <person name="Zody M.C."/>
            <person name="Lander E.S."/>
            <person name="Lindblad-Toh K."/>
        </authorList>
    </citation>
    <scope>NUCLEOTIDE SEQUENCE [LARGE SCALE GENOMIC DNA]</scope>
    <source>
        <strain evidence="1 2">Thoroughbred</strain>
    </source>
</reference>
<evidence type="ECO:0000313" key="1">
    <source>
        <dbReference type="Ensembl" id="ENSECAP00000066166.1"/>
    </source>
</evidence>
<sequence length="80" mass="9234">MFITALFTIAKTWNQAKCPATDDWIKKIWYIRTMEFYSAIKKDKIIPIASTFMDLEGIMLSEISQTEKDELYMTSLIGGS</sequence>
<proteinExistence type="predicted"/>
<dbReference type="Ensembl" id="ENSECAT00000127593.1">
    <property type="protein sequence ID" value="ENSECAP00000066166.1"/>
    <property type="gene ID" value="ENSECAG00000044713.1"/>
</dbReference>
<dbReference type="AlphaFoldDB" id="A0A9L0RTZ2"/>
<accession>A0A9L0RTZ2</accession>
<organism evidence="1 2">
    <name type="scientific">Equus caballus</name>
    <name type="common">Horse</name>
    <dbReference type="NCBI Taxonomy" id="9796"/>
    <lineage>
        <taxon>Eukaryota</taxon>
        <taxon>Metazoa</taxon>
        <taxon>Chordata</taxon>
        <taxon>Craniata</taxon>
        <taxon>Vertebrata</taxon>
        <taxon>Euteleostomi</taxon>
        <taxon>Mammalia</taxon>
        <taxon>Eutheria</taxon>
        <taxon>Laurasiatheria</taxon>
        <taxon>Perissodactyla</taxon>
        <taxon>Equidae</taxon>
        <taxon>Equus</taxon>
    </lineage>
</organism>
<evidence type="ECO:0000313" key="2">
    <source>
        <dbReference type="Proteomes" id="UP000002281"/>
    </source>
</evidence>
<dbReference type="GeneTree" id="ENSGT01150000286925"/>
<reference evidence="1" key="2">
    <citation type="submission" date="2025-08" db="UniProtKB">
        <authorList>
            <consortium name="Ensembl"/>
        </authorList>
    </citation>
    <scope>IDENTIFICATION</scope>
    <source>
        <strain evidence="1">Thoroughbred</strain>
    </source>
</reference>
<keyword evidence="2" id="KW-1185">Reference proteome</keyword>
<reference evidence="1" key="3">
    <citation type="submission" date="2025-09" db="UniProtKB">
        <authorList>
            <consortium name="Ensembl"/>
        </authorList>
    </citation>
    <scope>IDENTIFICATION</scope>
    <source>
        <strain evidence="1">Thoroughbred</strain>
    </source>
</reference>
<dbReference type="Proteomes" id="UP000002281">
    <property type="component" value="Chromosome 6"/>
</dbReference>
<protein>
    <submittedName>
        <fullName evidence="1">Uncharacterized protein</fullName>
    </submittedName>
</protein>